<sequence>MQRRKRTFKKEEFQPVILKDDPVTTTTLASKKPNIIVKTTTTTTAPKTQEKSIKTKSTKISGVKAVVREHPDKDILSTIKLTDIRRAEEKKKPVEPIIPYENNKQAQNLKQNMLTKTSNLDKLLIPTIAKKYLELENFETPMKPLADFGYTCRREKFEIKCKNGTVDTQIVLRWFVKDDMCCSYPYGFCPGETIMADRTIRSKEECESLCLRDGIGFQSEELDGIMKELDSQKKFPSESIESAEKNKSLHIEAAKSADNKSETGIDVSNNTQSQNQTSAENGNENFDGNVKKNAAALIHGGNFAMSVEGKKPGPKKSCIREHFRAMCPDGMPSQFTIRWFVKGGMCCAYPYGYCHGESVYEEEVIRTKDECDAYCLGNEGKDLKGLRI</sequence>
<proteinExistence type="predicted"/>
<feature type="region of interest" description="Disordered" evidence="1">
    <location>
        <begin position="256"/>
        <end position="286"/>
    </location>
</feature>
<keyword evidence="2" id="KW-1185">Reference proteome</keyword>
<organism evidence="2 3">
    <name type="scientific">Acrobeloides nanus</name>
    <dbReference type="NCBI Taxonomy" id="290746"/>
    <lineage>
        <taxon>Eukaryota</taxon>
        <taxon>Metazoa</taxon>
        <taxon>Ecdysozoa</taxon>
        <taxon>Nematoda</taxon>
        <taxon>Chromadorea</taxon>
        <taxon>Rhabditida</taxon>
        <taxon>Tylenchina</taxon>
        <taxon>Cephalobomorpha</taxon>
        <taxon>Cephaloboidea</taxon>
        <taxon>Cephalobidae</taxon>
        <taxon>Acrobeloides</taxon>
    </lineage>
</organism>
<dbReference type="AlphaFoldDB" id="A0A914C482"/>
<protein>
    <submittedName>
        <fullName evidence="3">BPTI/Kunitz inhibitor domain-containing protein</fullName>
    </submittedName>
</protein>
<name>A0A914C482_9BILA</name>
<reference evidence="3" key="1">
    <citation type="submission" date="2022-11" db="UniProtKB">
        <authorList>
            <consortium name="WormBaseParasite"/>
        </authorList>
    </citation>
    <scope>IDENTIFICATION</scope>
</reference>
<evidence type="ECO:0000313" key="2">
    <source>
        <dbReference type="Proteomes" id="UP000887540"/>
    </source>
</evidence>
<feature type="compositionally biased region" description="Polar residues" evidence="1">
    <location>
        <begin position="266"/>
        <end position="286"/>
    </location>
</feature>
<dbReference type="WBParaSite" id="ACRNAN_Path_259.g965.t3">
    <property type="protein sequence ID" value="ACRNAN_Path_259.g965.t3"/>
    <property type="gene ID" value="ACRNAN_Path_259.g965"/>
</dbReference>
<accession>A0A914C482</accession>
<evidence type="ECO:0000256" key="1">
    <source>
        <dbReference type="SAM" id="MobiDB-lite"/>
    </source>
</evidence>
<evidence type="ECO:0000313" key="3">
    <source>
        <dbReference type="WBParaSite" id="ACRNAN_Path_259.g965.t3"/>
    </source>
</evidence>
<dbReference type="Proteomes" id="UP000887540">
    <property type="component" value="Unplaced"/>
</dbReference>